<evidence type="ECO:0000313" key="2">
    <source>
        <dbReference type="EMBL" id="TQL70770.1"/>
    </source>
</evidence>
<dbReference type="InterPro" id="IPR051683">
    <property type="entry name" value="Enoyl-CoA_Hydratase/Isomerase"/>
</dbReference>
<name>A0A543ADZ9_9ACTN</name>
<accession>A0A543ADZ9</accession>
<evidence type="ECO:0000256" key="1">
    <source>
        <dbReference type="ARBA" id="ARBA00005254"/>
    </source>
</evidence>
<dbReference type="GO" id="GO:0003824">
    <property type="term" value="F:catalytic activity"/>
    <property type="evidence" value="ECO:0007669"/>
    <property type="project" value="UniProtKB-ARBA"/>
</dbReference>
<dbReference type="NCBIfam" id="NF005879">
    <property type="entry name" value="PRK07827.1"/>
    <property type="match status" value="1"/>
</dbReference>
<gene>
    <name evidence="2" type="ORF">FB381_4712</name>
</gene>
<dbReference type="Gene3D" id="3.90.226.10">
    <property type="entry name" value="2-enoyl-CoA Hydratase, Chain A, domain 1"/>
    <property type="match status" value="1"/>
</dbReference>
<dbReference type="InterPro" id="IPR029045">
    <property type="entry name" value="ClpP/crotonase-like_dom_sf"/>
</dbReference>
<dbReference type="EMBL" id="VFOV01000001">
    <property type="protein sequence ID" value="TQL70770.1"/>
    <property type="molecule type" value="Genomic_DNA"/>
</dbReference>
<dbReference type="CDD" id="cd06558">
    <property type="entry name" value="crotonase-like"/>
    <property type="match status" value="1"/>
</dbReference>
<dbReference type="AlphaFoldDB" id="A0A543ADZ9"/>
<keyword evidence="3" id="KW-1185">Reference proteome</keyword>
<organism evidence="2 3">
    <name type="scientific">Nocardioides albertanoniae</name>
    <dbReference type="NCBI Taxonomy" id="1175486"/>
    <lineage>
        <taxon>Bacteria</taxon>
        <taxon>Bacillati</taxon>
        <taxon>Actinomycetota</taxon>
        <taxon>Actinomycetes</taxon>
        <taxon>Propionibacteriales</taxon>
        <taxon>Nocardioidaceae</taxon>
        <taxon>Nocardioides</taxon>
    </lineage>
</organism>
<dbReference type="Pfam" id="PF00378">
    <property type="entry name" value="ECH_1"/>
    <property type="match status" value="1"/>
</dbReference>
<dbReference type="Gene3D" id="1.10.12.10">
    <property type="entry name" value="Lyase 2-enoyl-coa Hydratase, Chain A, domain 2"/>
    <property type="match status" value="1"/>
</dbReference>
<reference evidence="2 3" key="1">
    <citation type="submission" date="2019-06" db="EMBL/GenBank/DDBJ databases">
        <title>Sequencing the genomes of 1000 actinobacteria strains.</title>
        <authorList>
            <person name="Klenk H.-P."/>
        </authorList>
    </citation>
    <scope>NUCLEOTIDE SEQUENCE [LARGE SCALE GENOMIC DNA]</scope>
    <source>
        <strain evidence="2 3">DSM 25218</strain>
    </source>
</reference>
<dbReference type="InterPro" id="IPR001753">
    <property type="entry name" value="Enoyl-CoA_hydra/iso"/>
</dbReference>
<comment type="caution">
    <text evidence="2">The sequence shown here is derived from an EMBL/GenBank/DDBJ whole genome shotgun (WGS) entry which is preliminary data.</text>
</comment>
<sequence length="259" mass="26986">MVFPMTESPQTPAELVHLQVADGVATITLDSPHNRNALSSRLVTQLFDALHAADKDSSVKAVVLAATGTVFCSGADLTEAATVSMEEGTRGIVRLQRTIVALTKPVVAKVQGPVRAGGLGLVAAADIAIAADSVSFALTEVRLGLAPAAISLSILPRIDARAASRYFLTGEKFDAAEAARIGILTAAVPADALDDEVGAITSSLLEGSPQGLRETKRLMVRGLVDHIDAGGEEMAQLSARLFGSDEAREAMTAFLSRKR</sequence>
<dbReference type="InterPro" id="IPR014748">
    <property type="entry name" value="Enoyl-CoA_hydra_C"/>
</dbReference>
<comment type="similarity">
    <text evidence="1">Belongs to the enoyl-CoA hydratase/isomerase family.</text>
</comment>
<dbReference type="Proteomes" id="UP000320209">
    <property type="component" value="Unassembled WGS sequence"/>
</dbReference>
<dbReference type="SUPFAM" id="SSF52096">
    <property type="entry name" value="ClpP/crotonase"/>
    <property type="match status" value="1"/>
</dbReference>
<proteinExistence type="inferred from homology"/>
<dbReference type="PANTHER" id="PTHR42964:SF1">
    <property type="entry name" value="POLYKETIDE BIOSYNTHESIS ENOYL-COA HYDRATASE PKSH-RELATED"/>
    <property type="match status" value="1"/>
</dbReference>
<dbReference type="PANTHER" id="PTHR42964">
    <property type="entry name" value="ENOYL-COA HYDRATASE"/>
    <property type="match status" value="1"/>
</dbReference>
<evidence type="ECO:0000313" key="3">
    <source>
        <dbReference type="Proteomes" id="UP000320209"/>
    </source>
</evidence>
<protein>
    <submittedName>
        <fullName evidence="2">Enoyl-CoA hydratase/methylglutaconyl-CoA hydratase</fullName>
    </submittedName>
</protein>